<feature type="transmembrane region" description="Helical" evidence="3">
    <location>
        <begin position="6"/>
        <end position="25"/>
    </location>
</feature>
<dbReference type="CDD" id="cd07341">
    <property type="entry name" value="M56_BlaR1_MecR1_like"/>
    <property type="match status" value="1"/>
</dbReference>
<dbReference type="Pfam" id="PF05569">
    <property type="entry name" value="Peptidase_M56"/>
    <property type="match status" value="1"/>
</dbReference>
<feature type="region of interest" description="Disordered" evidence="2">
    <location>
        <begin position="318"/>
        <end position="338"/>
    </location>
</feature>
<feature type="transmembrane region" description="Helical" evidence="3">
    <location>
        <begin position="270"/>
        <end position="288"/>
    </location>
</feature>
<dbReference type="PANTHER" id="PTHR34978">
    <property type="entry name" value="POSSIBLE SENSOR-TRANSDUCER PROTEIN BLAR"/>
    <property type="match status" value="1"/>
</dbReference>
<feature type="coiled-coil region" evidence="1">
    <location>
        <begin position="629"/>
        <end position="746"/>
    </location>
</feature>
<dbReference type="EMBL" id="JBHSFV010000011">
    <property type="protein sequence ID" value="MFC4635620.1"/>
    <property type="molecule type" value="Genomic_DNA"/>
</dbReference>
<evidence type="ECO:0000259" key="4">
    <source>
        <dbReference type="Pfam" id="PF05569"/>
    </source>
</evidence>
<reference evidence="6" key="1">
    <citation type="journal article" date="2019" name="Int. J. Syst. Evol. Microbiol.">
        <title>The Global Catalogue of Microorganisms (GCM) 10K type strain sequencing project: providing services to taxonomists for standard genome sequencing and annotation.</title>
        <authorList>
            <consortium name="The Broad Institute Genomics Platform"/>
            <consortium name="The Broad Institute Genome Sequencing Center for Infectious Disease"/>
            <person name="Wu L."/>
            <person name="Ma J."/>
        </authorList>
    </citation>
    <scope>NUCLEOTIDE SEQUENCE [LARGE SCALE GENOMIC DNA]</scope>
    <source>
        <strain evidence="6">YJ-61-S</strain>
    </source>
</reference>
<dbReference type="InterPro" id="IPR008756">
    <property type="entry name" value="Peptidase_M56"/>
</dbReference>
<accession>A0ABV9I1P1</accession>
<evidence type="ECO:0000313" key="5">
    <source>
        <dbReference type="EMBL" id="MFC4635620.1"/>
    </source>
</evidence>
<sequence>MESFIYIIKSIVILSIFYSIYCMVLQKDTFFSANRHYLLSGIVAAFVFPFIEYTKTTYRDIPAIAPSIIEESTFTDAIATISEVQQEAILINWWQIALIIYGIGFTIMITRLLIQLISLYKLISAYPKTRKGGYTYVAITDKAITPFSFFTTICYNPSLHTPKELEMILAHEKIHVRQRHTIDILLTQCMLAIQWFNPLAWLYKKSLEQNLEYIADNGAIKEVSSSREYQHTLVKVSSTLIQPALTNNFYHSLIKKRIVMLNKQTSRKRNLWKLGLVLPALALFMYSFNIKEVVEYREISMDTETALNTGEVGAESAFAKAETKTETDSKNTTNKETEKAASTIQKQFLITKESTDEELKQIETYFKETFKSTQVRFTKVNHINNKLVSFDFQTKMADDVRFFTRFSVNNSGNLSPFSLIAVDEHEILKADGDGSEVKFTPEQSLTSFKIRQESMGSSPILVVNGVAIDTEKQDIVYETDAGIRVMKPTKAMALYGGKAKDGAIVIEDPNYTTKINGKYIKTPKNNTTNPNQGIAKEISPTQFRIRITKNTTDKELEKIKKELEEQHGFDFNYSVERNDQNEIIALKINYKTAKNNNGNYSVSSDSPIADVYIFEDENGSTGIGNSGSVEEIRKKMEERKAQMQERMTEMKEVQKERQAQMKERMSEMKEVQKERQEELESLREIEIERREEVEKRLEKRQEELEERKEIQEKKLQERREQLEEKRAILEERKAEMLQKRSEMRQQAIVEGRNNARDKKLFITSSPNGVITNVNRGGVITSFITKTTTDTELKKIQTSYENDGIKFSYKSVKRNSRGEITGVVLKLSNKDGNKTAATFKSTTEAIPTIYVGYTKNQ</sequence>
<dbReference type="InterPro" id="IPR052173">
    <property type="entry name" value="Beta-lactam_resp_regulator"/>
</dbReference>
<keyword evidence="3" id="KW-0812">Transmembrane</keyword>
<feature type="domain" description="Peptidase M56" evidence="4">
    <location>
        <begin position="161"/>
        <end position="261"/>
    </location>
</feature>
<organism evidence="5 6">
    <name type="scientific">Dokdonia ponticola</name>
    <dbReference type="NCBI Taxonomy" id="2041041"/>
    <lineage>
        <taxon>Bacteria</taxon>
        <taxon>Pseudomonadati</taxon>
        <taxon>Bacteroidota</taxon>
        <taxon>Flavobacteriia</taxon>
        <taxon>Flavobacteriales</taxon>
        <taxon>Flavobacteriaceae</taxon>
        <taxon>Dokdonia</taxon>
    </lineage>
</organism>
<comment type="caution">
    <text evidence="5">The sequence shown here is derived from an EMBL/GenBank/DDBJ whole genome shotgun (WGS) entry which is preliminary data.</text>
</comment>
<keyword evidence="3" id="KW-1133">Transmembrane helix</keyword>
<evidence type="ECO:0000256" key="2">
    <source>
        <dbReference type="SAM" id="MobiDB-lite"/>
    </source>
</evidence>
<proteinExistence type="predicted"/>
<feature type="transmembrane region" description="Helical" evidence="3">
    <location>
        <begin position="37"/>
        <end position="54"/>
    </location>
</feature>
<evidence type="ECO:0000256" key="3">
    <source>
        <dbReference type="SAM" id="Phobius"/>
    </source>
</evidence>
<keyword evidence="6" id="KW-1185">Reference proteome</keyword>
<evidence type="ECO:0000256" key="1">
    <source>
        <dbReference type="SAM" id="Coils"/>
    </source>
</evidence>
<dbReference type="Proteomes" id="UP001596043">
    <property type="component" value="Unassembled WGS sequence"/>
</dbReference>
<gene>
    <name evidence="5" type="ORF">ACFO3O_17040</name>
</gene>
<protein>
    <submittedName>
        <fullName evidence="5">M56 family metallopeptidase</fullName>
    </submittedName>
</protein>
<feature type="compositionally biased region" description="Basic and acidic residues" evidence="2">
    <location>
        <begin position="321"/>
        <end position="338"/>
    </location>
</feature>
<name>A0ABV9I1P1_9FLAO</name>
<evidence type="ECO:0000313" key="6">
    <source>
        <dbReference type="Proteomes" id="UP001596043"/>
    </source>
</evidence>
<keyword evidence="1" id="KW-0175">Coiled coil</keyword>
<dbReference type="RefSeq" id="WP_379981024.1">
    <property type="nucleotide sequence ID" value="NZ_JBHSFV010000011.1"/>
</dbReference>
<feature type="transmembrane region" description="Helical" evidence="3">
    <location>
        <begin position="93"/>
        <end position="114"/>
    </location>
</feature>
<keyword evidence="3" id="KW-0472">Membrane</keyword>
<dbReference type="PANTHER" id="PTHR34978:SF3">
    <property type="entry name" value="SLR0241 PROTEIN"/>
    <property type="match status" value="1"/>
</dbReference>